<name>A0A1X0IUZ1_MYCRH</name>
<proteinExistence type="predicted"/>
<sequence length="79" mass="9033">MSAACRMLGHRMVFTNDGPTLHFHCDRGCGTTGYKTYPTAEHAARYSKAFNRRDSDDLGKRAPLIGLLPLRLWRLIRRN</sequence>
<dbReference type="EMBL" id="MVIH01000006">
    <property type="protein sequence ID" value="ORB52235.1"/>
    <property type="molecule type" value="Genomic_DNA"/>
</dbReference>
<evidence type="ECO:0000313" key="2">
    <source>
        <dbReference type="Proteomes" id="UP000192534"/>
    </source>
</evidence>
<dbReference type="Proteomes" id="UP000192534">
    <property type="component" value="Unassembled WGS sequence"/>
</dbReference>
<gene>
    <name evidence="1" type="ORF">BST42_14760</name>
</gene>
<dbReference type="OrthoDB" id="5149759at2"/>
<reference evidence="1 2" key="1">
    <citation type="submission" date="2016-12" db="EMBL/GenBank/DDBJ databases">
        <title>The new phylogeny of genus Mycobacterium.</title>
        <authorList>
            <person name="Tortoli E."/>
            <person name="Trovato A."/>
            <person name="Cirillo D.M."/>
        </authorList>
    </citation>
    <scope>NUCLEOTIDE SEQUENCE [LARGE SCALE GENOMIC DNA]</scope>
    <source>
        <strain evidence="1 2">DSM 44223</strain>
    </source>
</reference>
<organism evidence="1 2">
    <name type="scientific">Mycolicibacterium rhodesiae</name>
    <name type="common">Mycobacterium rhodesiae</name>
    <dbReference type="NCBI Taxonomy" id="36814"/>
    <lineage>
        <taxon>Bacteria</taxon>
        <taxon>Bacillati</taxon>
        <taxon>Actinomycetota</taxon>
        <taxon>Actinomycetes</taxon>
        <taxon>Mycobacteriales</taxon>
        <taxon>Mycobacteriaceae</taxon>
        <taxon>Mycolicibacterium</taxon>
    </lineage>
</organism>
<keyword evidence="2" id="KW-1185">Reference proteome</keyword>
<evidence type="ECO:0000313" key="1">
    <source>
        <dbReference type="EMBL" id="ORB52235.1"/>
    </source>
</evidence>
<dbReference type="RefSeq" id="WP_083119915.1">
    <property type="nucleotide sequence ID" value="NZ_JACKUO010000026.1"/>
</dbReference>
<comment type="caution">
    <text evidence="1">The sequence shown here is derived from an EMBL/GenBank/DDBJ whole genome shotgun (WGS) entry which is preliminary data.</text>
</comment>
<protein>
    <submittedName>
        <fullName evidence="1">Uncharacterized protein</fullName>
    </submittedName>
</protein>
<accession>A0A1X0IUZ1</accession>
<dbReference type="AlphaFoldDB" id="A0A1X0IUZ1"/>